<dbReference type="EMBL" id="FNCN01000006">
    <property type="protein sequence ID" value="SDG63308.1"/>
    <property type="molecule type" value="Genomic_DNA"/>
</dbReference>
<dbReference type="AlphaFoldDB" id="A0A1G7VUU2"/>
<reference evidence="1 2" key="1">
    <citation type="submission" date="2016-10" db="EMBL/GenBank/DDBJ databases">
        <authorList>
            <person name="de Groot N.N."/>
        </authorList>
    </citation>
    <scope>NUCLEOTIDE SEQUENCE [LARGE SCALE GENOMIC DNA]</scope>
    <source>
        <strain evidence="1 2">CPCC 201354</strain>
    </source>
</reference>
<gene>
    <name evidence="1" type="ORF">SAMN05421505_10651</name>
</gene>
<proteinExistence type="predicted"/>
<dbReference type="STRING" id="504805.SAMN05421505_10651"/>
<evidence type="ECO:0000313" key="1">
    <source>
        <dbReference type="EMBL" id="SDG63308.1"/>
    </source>
</evidence>
<evidence type="ECO:0000313" key="2">
    <source>
        <dbReference type="Proteomes" id="UP000198923"/>
    </source>
</evidence>
<accession>A0A1G7VUU2</accession>
<keyword evidence="2" id="KW-1185">Reference proteome</keyword>
<sequence length="42" mass="4337">MRLLIAIVIGVLLAVGASVSVVTLAAPSPTPVDKPLYNYGTR</sequence>
<organism evidence="1 2">
    <name type="scientific">Sinosporangium album</name>
    <dbReference type="NCBI Taxonomy" id="504805"/>
    <lineage>
        <taxon>Bacteria</taxon>
        <taxon>Bacillati</taxon>
        <taxon>Actinomycetota</taxon>
        <taxon>Actinomycetes</taxon>
        <taxon>Streptosporangiales</taxon>
        <taxon>Streptosporangiaceae</taxon>
        <taxon>Sinosporangium</taxon>
    </lineage>
</organism>
<dbReference type="RefSeq" id="WP_275936271.1">
    <property type="nucleotide sequence ID" value="NZ_FNCN01000006.1"/>
</dbReference>
<dbReference type="Proteomes" id="UP000198923">
    <property type="component" value="Unassembled WGS sequence"/>
</dbReference>
<protein>
    <submittedName>
        <fullName evidence="1">Uncharacterized protein</fullName>
    </submittedName>
</protein>
<name>A0A1G7VUU2_9ACTN</name>